<feature type="transmembrane region" description="Helical" evidence="1">
    <location>
        <begin position="82"/>
        <end position="104"/>
    </location>
</feature>
<dbReference type="EMBL" id="GQ903130">
    <property type="protein sequence ID" value="ACX30943.1"/>
    <property type="molecule type" value="Genomic_DNA"/>
</dbReference>
<keyword evidence="2" id="KW-0496">Mitochondrion</keyword>
<accession>D1LDM8</accession>
<dbReference type="AlphaFoldDB" id="D1LDM8"/>
<organism evidence="2">
    <name type="scientific">Moneuplotes minuta</name>
    <dbReference type="NCBI Taxonomy" id="74792"/>
    <lineage>
        <taxon>Eukaryota</taxon>
        <taxon>Sar</taxon>
        <taxon>Alveolata</taxon>
        <taxon>Ciliophora</taxon>
        <taxon>Intramacronucleata</taxon>
        <taxon>Spirotrichea</taxon>
        <taxon>Hypotrichia</taxon>
        <taxon>Euplotida</taxon>
        <taxon>Euplotidae</taxon>
        <taxon>Moneuplotes</taxon>
    </lineage>
</organism>
<proteinExistence type="predicted"/>
<reference evidence="2" key="1">
    <citation type="journal article" date="2009" name="BMC Genomics">
        <title>The mitochondrial genomes of the ciliates Euplotes minuta and Euplotes crassus.</title>
        <authorList>
            <person name="de Graaf R.M."/>
            <person name="van Alen T.A."/>
            <person name="Dutilh B.E."/>
            <person name="Kuiper J.W."/>
            <person name="van Zoggel H.J."/>
            <person name="Huynh M.B."/>
            <person name="Gortz H.D."/>
            <person name="Huynen M.A."/>
            <person name="Hackstein J.H."/>
        </authorList>
    </citation>
    <scope>NUCLEOTIDE SEQUENCE</scope>
</reference>
<name>D1LDM8_9SPIT</name>
<gene>
    <name evidence="2" type="primary">ORF163</name>
</gene>
<protein>
    <submittedName>
        <fullName evidence="2">Uncharacterized protein ORF163</fullName>
    </submittedName>
</protein>
<geneLocation type="mitochondrion" evidence="2"/>
<evidence type="ECO:0000256" key="1">
    <source>
        <dbReference type="SAM" id="Phobius"/>
    </source>
</evidence>
<keyword evidence="1" id="KW-0812">Transmembrane</keyword>
<feature type="transmembrane region" description="Helical" evidence="1">
    <location>
        <begin position="124"/>
        <end position="147"/>
    </location>
</feature>
<keyword evidence="1" id="KW-0472">Membrane</keyword>
<feature type="transmembrane region" description="Helical" evidence="1">
    <location>
        <begin position="12"/>
        <end position="34"/>
    </location>
</feature>
<evidence type="ECO:0000313" key="2">
    <source>
        <dbReference type="EMBL" id="ACX30943.1"/>
    </source>
</evidence>
<sequence>MPWLTTVSGCSVFLRFRYLFMWLKFTTITPSFYFRNRLFIEKGFRTNNMYTFTGNTQKSFTWLRNSSSNLSLYWFKRRGLKWFLFFLFLLILAFTYLDFFHFSSLVSTQLVRSFLYIFWRSLDGFFFITTQFFVFGLAFFSWTWNFFVNILATRYLNTIPQKR</sequence>
<keyword evidence="1" id="KW-1133">Transmembrane helix</keyword>